<dbReference type="Proteomes" id="UP000581688">
    <property type="component" value="Unassembled WGS sequence"/>
</dbReference>
<organism evidence="1 2">
    <name type="scientific">Salirhabdus euzebyi</name>
    <dbReference type="NCBI Taxonomy" id="394506"/>
    <lineage>
        <taxon>Bacteria</taxon>
        <taxon>Bacillati</taxon>
        <taxon>Bacillota</taxon>
        <taxon>Bacilli</taxon>
        <taxon>Bacillales</taxon>
        <taxon>Bacillaceae</taxon>
        <taxon>Salirhabdus</taxon>
    </lineage>
</organism>
<proteinExistence type="predicted"/>
<evidence type="ECO:0000313" key="1">
    <source>
        <dbReference type="EMBL" id="MBB6453982.1"/>
    </source>
</evidence>
<dbReference type="AlphaFoldDB" id="A0A841Q6Q2"/>
<name>A0A841Q6Q2_9BACI</name>
<evidence type="ECO:0000313" key="2">
    <source>
        <dbReference type="Proteomes" id="UP000581688"/>
    </source>
</evidence>
<comment type="caution">
    <text evidence="1">The sequence shown here is derived from an EMBL/GenBank/DDBJ whole genome shotgun (WGS) entry which is preliminary data.</text>
</comment>
<protein>
    <submittedName>
        <fullName evidence="1">Uncharacterized protein</fullName>
    </submittedName>
</protein>
<gene>
    <name evidence="1" type="ORF">HNQ94_002433</name>
</gene>
<reference evidence="1 2" key="1">
    <citation type="submission" date="2020-08" db="EMBL/GenBank/DDBJ databases">
        <title>Genomic Encyclopedia of Type Strains, Phase IV (KMG-IV): sequencing the most valuable type-strain genomes for metagenomic binning, comparative biology and taxonomic classification.</title>
        <authorList>
            <person name="Goeker M."/>
        </authorList>
    </citation>
    <scope>NUCLEOTIDE SEQUENCE [LARGE SCALE GENOMIC DNA]</scope>
    <source>
        <strain evidence="1 2">DSM 19612</strain>
    </source>
</reference>
<accession>A0A841Q6Q2</accession>
<sequence length="56" mass="6127">MLPGSYPKVPVSYFRVGVKVSLAGTLNVCVEALYGVCWNLSYVGPELSGLVWSYQE</sequence>
<dbReference type="EMBL" id="JACHGH010000006">
    <property type="protein sequence ID" value="MBB6453982.1"/>
    <property type="molecule type" value="Genomic_DNA"/>
</dbReference>
<keyword evidence="2" id="KW-1185">Reference proteome</keyword>